<evidence type="ECO:0000256" key="3">
    <source>
        <dbReference type="ARBA" id="ARBA00022723"/>
    </source>
</evidence>
<keyword evidence="5" id="KW-0464">Manganese</keyword>
<keyword evidence="3" id="KW-0479">Metal-binding</keyword>
<evidence type="ECO:0000256" key="2">
    <source>
        <dbReference type="ARBA" id="ARBA00022519"/>
    </source>
</evidence>
<dbReference type="RefSeq" id="WP_107662282.1">
    <property type="nucleotide sequence ID" value="NZ_PZKG01000005.1"/>
</dbReference>
<dbReference type="Pfam" id="PF00149">
    <property type="entry name" value="Metallophos"/>
    <property type="match status" value="1"/>
</dbReference>
<dbReference type="GO" id="GO:0008758">
    <property type="term" value="F:UDP-2,3-diacylglucosamine hydrolase activity"/>
    <property type="evidence" value="ECO:0007669"/>
    <property type="project" value="TreeGrafter"/>
</dbReference>
<dbReference type="InterPro" id="IPR029052">
    <property type="entry name" value="Metallo-depent_PP-like"/>
</dbReference>
<sequence>MPQPVPRLPRSHRSLFLSDLHLGARGCRPDRILDFLQQNTADEIYLVGDVLDLWHPPFPHWTELHDEILALLLQRVQQGSRLIYLTGNHDSAMRLYRGTHFGRIEVAAEVEHVAADGRRWLVLHGDVCDARILRWHILTRIGSRMDWALRHLDDRLKRLRRHVDPDRRGLIEALLSGVNTMMALGNGYEIRLVARARAAGCDGVICGHFHKPALHDDHGLSYANCGDWVDSFTAIAEDAQGRFTLIEAEPETAPLPVFAEARAVAAGKA</sequence>
<dbReference type="Proteomes" id="UP000241010">
    <property type="component" value="Unassembled WGS sequence"/>
</dbReference>
<dbReference type="PANTHER" id="PTHR34990:SF2">
    <property type="entry name" value="BLL8164 PROTEIN"/>
    <property type="match status" value="1"/>
</dbReference>
<gene>
    <name evidence="7" type="ORF">C5F48_02270</name>
</gene>
<keyword evidence="8" id="KW-1185">Reference proteome</keyword>
<proteinExistence type="predicted"/>
<dbReference type="SUPFAM" id="SSF56300">
    <property type="entry name" value="Metallo-dependent phosphatases"/>
    <property type="match status" value="1"/>
</dbReference>
<name>A0A2T4K098_9RHOB</name>
<comment type="caution">
    <text evidence="7">The sequence shown here is derived from an EMBL/GenBank/DDBJ whole genome shotgun (WGS) entry which is preliminary data.</text>
</comment>
<dbReference type="GO" id="GO:0046872">
    <property type="term" value="F:metal ion binding"/>
    <property type="evidence" value="ECO:0007669"/>
    <property type="project" value="UniProtKB-KW"/>
</dbReference>
<evidence type="ECO:0000256" key="1">
    <source>
        <dbReference type="ARBA" id="ARBA00022475"/>
    </source>
</evidence>
<feature type="domain" description="Calcineurin-like phosphoesterase" evidence="6">
    <location>
        <begin position="13"/>
        <end position="212"/>
    </location>
</feature>
<dbReference type="OrthoDB" id="9802481at2"/>
<dbReference type="GO" id="GO:0009245">
    <property type="term" value="P:lipid A biosynthetic process"/>
    <property type="evidence" value="ECO:0007669"/>
    <property type="project" value="TreeGrafter"/>
</dbReference>
<dbReference type="CDD" id="cd07398">
    <property type="entry name" value="MPP_YbbF-LpxH"/>
    <property type="match status" value="1"/>
</dbReference>
<keyword evidence="2" id="KW-0997">Cell inner membrane</keyword>
<evidence type="ECO:0000313" key="8">
    <source>
        <dbReference type="Proteomes" id="UP000241010"/>
    </source>
</evidence>
<evidence type="ECO:0000259" key="6">
    <source>
        <dbReference type="Pfam" id="PF00149"/>
    </source>
</evidence>
<keyword evidence="1" id="KW-1003">Cell membrane</keyword>
<evidence type="ECO:0000256" key="5">
    <source>
        <dbReference type="ARBA" id="ARBA00023211"/>
    </source>
</evidence>
<dbReference type="InterPro" id="IPR004843">
    <property type="entry name" value="Calcineurin-like_PHP"/>
</dbReference>
<organism evidence="7 8">
    <name type="scientific">Cereibacter changlensis JA139</name>
    <dbReference type="NCBI Taxonomy" id="1188249"/>
    <lineage>
        <taxon>Bacteria</taxon>
        <taxon>Pseudomonadati</taxon>
        <taxon>Pseudomonadota</taxon>
        <taxon>Alphaproteobacteria</taxon>
        <taxon>Rhodobacterales</taxon>
        <taxon>Paracoccaceae</taxon>
        <taxon>Cereibacter</taxon>
    </lineage>
</organism>
<accession>A0A2T4K098</accession>
<protein>
    <submittedName>
        <fullName evidence="7">UDP-2,3-diacylglucosamine diphosphatase</fullName>
    </submittedName>
</protein>
<dbReference type="GO" id="GO:0016020">
    <property type="term" value="C:membrane"/>
    <property type="evidence" value="ECO:0007669"/>
    <property type="project" value="GOC"/>
</dbReference>
<dbReference type="AlphaFoldDB" id="A0A2T4K098"/>
<dbReference type="EMBL" id="PZKG01000005">
    <property type="protein sequence ID" value="PTE23433.1"/>
    <property type="molecule type" value="Genomic_DNA"/>
</dbReference>
<evidence type="ECO:0000256" key="4">
    <source>
        <dbReference type="ARBA" id="ARBA00023136"/>
    </source>
</evidence>
<keyword evidence="4" id="KW-0472">Membrane</keyword>
<dbReference type="PANTHER" id="PTHR34990">
    <property type="entry name" value="UDP-2,3-DIACYLGLUCOSAMINE HYDROLASE-RELATED"/>
    <property type="match status" value="1"/>
</dbReference>
<evidence type="ECO:0000313" key="7">
    <source>
        <dbReference type="EMBL" id="PTE23433.1"/>
    </source>
</evidence>
<dbReference type="InterPro" id="IPR043461">
    <property type="entry name" value="LpxH-like"/>
</dbReference>
<dbReference type="Gene3D" id="3.60.21.10">
    <property type="match status" value="1"/>
</dbReference>
<reference evidence="7 8" key="1">
    <citation type="submission" date="2018-03" db="EMBL/GenBank/DDBJ databases">
        <title>Cereibacter changlensis.</title>
        <authorList>
            <person name="Meyer T.E."/>
            <person name="Miller S."/>
            <person name="Lodha T."/>
            <person name="Gandham S."/>
            <person name="Chintalapati S."/>
            <person name="Chintalapati V.R."/>
        </authorList>
    </citation>
    <scope>NUCLEOTIDE SEQUENCE [LARGE SCALE GENOMIC DNA]</scope>
    <source>
        <strain evidence="7 8">JA139</strain>
    </source>
</reference>